<organism evidence="2 3">
    <name type="scientific">Luteimonas salinilitoris</name>
    <dbReference type="NCBI Taxonomy" id="3237697"/>
    <lineage>
        <taxon>Bacteria</taxon>
        <taxon>Pseudomonadati</taxon>
        <taxon>Pseudomonadota</taxon>
        <taxon>Gammaproteobacteria</taxon>
        <taxon>Lysobacterales</taxon>
        <taxon>Lysobacteraceae</taxon>
        <taxon>Luteimonas</taxon>
    </lineage>
</organism>
<protein>
    <submittedName>
        <fullName evidence="2">XAC0095 family protein</fullName>
    </submittedName>
</protein>
<name>A0ABV4HPB0_9GAMM</name>
<dbReference type="InterPro" id="IPR058099">
    <property type="entry name" value="T3SS_XAC0095_dom"/>
</dbReference>
<dbReference type="Pfam" id="PF26642">
    <property type="entry name" value="XAC0095_dom"/>
    <property type="match status" value="1"/>
</dbReference>
<accession>A0ABV4HPB0</accession>
<dbReference type="EMBL" id="JBFWIC010000008">
    <property type="protein sequence ID" value="MEZ0474568.1"/>
    <property type="molecule type" value="Genomic_DNA"/>
</dbReference>
<evidence type="ECO:0000313" key="3">
    <source>
        <dbReference type="Proteomes" id="UP001566331"/>
    </source>
</evidence>
<dbReference type="RefSeq" id="WP_370563890.1">
    <property type="nucleotide sequence ID" value="NZ_JBFWIB010000005.1"/>
</dbReference>
<reference evidence="2 3" key="1">
    <citation type="submission" date="2024-07" db="EMBL/GenBank/DDBJ databases">
        <title>Luteimonas salilacus sp. nov., isolated from the shore soil of Salt Lake in Tibet of China.</title>
        <authorList>
            <person name="Zhang X."/>
            <person name="Li A."/>
        </authorList>
    </citation>
    <scope>NUCLEOTIDE SEQUENCE [LARGE SCALE GENOMIC DNA]</scope>
    <source>
        <strain evidence="2 3">B3-2-R+30</strain>
    </source>
</reference>
<dbReference type="NCBIfam" id="NF047335">
    <property type="entry name" value="T3SS_XAC0095"/>
    <property type="match status" value="1"/>
</dbReference>
<comment type="caution">
    <text evidence="2">The sequence shown here is derived from an EMBL/GenBank/DDBJ whole genome shotgun (WGS) entry which is preliminary data.</text>
</comment>
<evidence type="ECO:0000259" key="1">
    <source>
        <dbReference type="Pfam" id="PF26642"/>
    </source>
</evidence>
<evidence type="ECO:0000313" key="2">
    <source>
        <dbReference type="EMBL" id="MEZ0474568.1"/>
    </source>
</evidence>
<keyword evidence="3" id="KW-1185">Reference proteome</keyword>
<feature type="domain" description="XAC0095-like" evidence="1">
    <location>
        <begin position="13"/>
        <end position="80"/>
    </location>
</feature>
<proteinExistence type="predicted"/>
<gene>
    <name evidence="2" type="ORF">AB6713_08040</name>
</gene>
<dbReference type="Proteomes" id="UP001566331">
    <property type="component" value="Unassembled WGS sequence"/>
</dbReference>
<sequence>MSKGRRSPDAAPGCYQLPEDAHLTLEQTRDRLRLLARLAAPRSPHDDLPEAELSLAPAALAHCFQELAERLDSSLRRVHWPESPSA</sequence>